<reference evidence="7 8" key="1">
    <citation type="submission" date="2019-09" db="EMBL/GenBank/DDBJ databases">
        <authorList>
            <person name="Chen X.-Y."/>
        </authorList>
    </citation>
    <scope>NUCLEOTIDE SEQUENCE [LARGE SCALE GENOMIC DNA]</scope>
    <source>
        <strain evidence="7 8">NY5</strain>
    </source>
</reference>
<dbReference type="GO" id="GO:0000287">
    <property type="term" value="F:magnesium ion binding"/>
    <property type="evidence" value="ECO:0007669"/>
    <property type="project" value="TreeGrafter"/>
</dbReference>
<protein>
    <submittedName>
        <fullName evidence="7">CoA ester lyase</fullName>
    </submittedName>
</protein>
<feature type="binding site" evidence="4">
    <location>
        <position position="60"/>
    </location>
    <ligand>
        <name>substrate</name>
    </ligand>
</feature>
<dbReference type="EMBL" id="VTUX01000003">
    <property type="protein sequence ID" value="KAA1192895.1"/>
    <property type="molecule type" value="Genomic_DNA"/>
</dbReference>
<dbReference type="Proteomes" id="UP000323708">
    <property type="component" value="Unassembled WGS sequence"/>
</dbReference>
<keyword evidence="2 5" id="KW-0479">Metal-binding</keyword>
<evidence type="ECO:0000256" key="5">
    <source>
        <dbReference type="PIRSR" id="PIRSR015582-2"/>
    </source>
</evidence>
<comment type="cofactor">
    <cofactor evidence="1">
        <name>Mg(2+)</name>
        <dbReference type="ChEBI" id="CHEBI:18420"/>
    </cofactor>
</comment>
<dbReference type="InterPro" id="IPR011206">
    <property type="entry name" value="Citrate_lyase_beta/mcl1/mcl2"/>
</dbReference>
<dbReference type="Gene3D" id="3.20.20.60">
    <property type="entry name" value="Phosphoenolpyruvate-binding domains"/>
    <property type="match status" value="1"/>
</dbReference>
<dbReference type="SUPFAM" id="SSF51621">
    <property type="entry name" value="Phosphoenolpyruvate/pyruvate domain"/>
    <property type="match status" value="1"/>
</dbReference>
<proteinExistence type="predicted"/>
<accession>A0A5B0X2F9</accession>
<dbReference type="PANTHER" id="PTHR32308">
    <property type="entry name" value="LYASE BETA SUBUNIT, PUTATIVE (AFU_ORTHOLOGUE AFUA_4G13030)-RELATED"/>
    <property type="match status" value="1"/>
</dbReference>
<feature type="binding site" evidence="4">
    <location>
        <position position="122"/>
    </location>
    <ligand>
        <name>substrate</name>
    </ligand>
</feature>
<feature type="binding site" evidence="5">
    <location>
        <position position="122"/>
    </location>
    <ligand>
        <name>Mg(2+)</name>
        <dbReference type="ChEBI" id="CHEBI:18420"/>
    </ligand>
</feature>
<dbReference type="Pfam" id="PF03328">
    <property type="entry name" value="HpcH_HpaI"/>
    <property type="match status" value="1"/>
</dbReference>
<feature type="binding site" evidence="5">
    <location>
        <position position="149"/>
    </location>
    <ligand>
        <name>Mg(2+)</name>
        <dbReference type="ChEBI" id="CHEBI:18420"/>
    </ligand>
</feature>
<dbReference type="PIRSF" id="PIRSF015582">
    <property type="entry name" value="Cit_lyase_B"/>
    <property type="match status" value="1"/>
</dbReference>
<comment type="caution">
    <text evidence="7">The sequence shown here is derived from an EMBL/GenBank/DDBJ whole genome shotgun (WGS) entry which is preliminary data.</text>
</comment>
<dbReference type="InterPro" id="IPR015813">
    <property type="entry name" value="Pyrv/PenolPyrv_kinase-like_dom"/>
</dbReference>
<dbReference type="AlphaFoldDB" id="A0A5B0X2F9"/>
<evidence type="ECO:0000256" key="2">
    <source>
        <dbReference type="ARBA" id="ARBA00022723"/>
    </source>
</evidence>
<sequence length="278" mass="29537">MLFIPAHRDDFVGKASQRGADAYVLDLEDSVPEALKNEAREAVVSAADIVAQDGAAALVRINQGLSQATADLEACVHPGVQAIVVPKVVSGSQLQELSEHIDKLEAKRSITQGHTRLIAQIECVHGLANLDDIAGSSKRLLGMSLGSEDFSASAGMEPTPEGLLAPNQAIVFACRRAGISPFGFPASIADFSDIERFRNTIHFARQLGFVGALCIHPSQVAILNEKFAPSEAEIERAQALIDAYEQGLSEGKGAVEFQGSMVDAPVAARAREILRRAS</sequence>
<evidence type="ECO:0000259" key="6">
    <source>
        <dbReference type="Pfam" id="PF03328"/>
    </source>
</evidence>
<dbReference type="InterPro" id="IPR040442">
    <property type="entry name" value="Pyrv_kinase-like_dom_sf"/>
</dbReference>
<dbReference type="PANTHER" id="PTHR32308:SF0">
    <property type="entry name" value="HPCH_HPAI ALDOLASE_CITRATE LYASE DOMAIN-CONTAINING PROTEIN"/>
    <property type="match status" value="1"/>
</dbReference>
<organism evidence="7 8">
    <name type="scientific">Pseudohalioglobus sediminis</name>
    <dbReference type="NCBI Taxonomy" id="2606449"/>
    <lineage>
        <taxon>Bacteria</taxon>
        <taxon>Pseudomonadati</taxon>
        <taxon>Pseudomonadota</taxon>
        <taxon>Gammaproteobacteria</taxon>
        <taxon>Cellvibrionales</taxon>
        <taxon>Halieaceae</taxon>
        <taxon>Pseudohalioglobus</taxon>
    </lineage>
</organism>
<dbReference type="GO" id="GO:0016829">
    <property type="term" value="F:lyase activity"/>
    <property type="evidence" value="ECO:0007669"/>
    <property type="project" value="UniProtKB-KW"/>
</dbReference>
<name>A0A5B0X2F9_9GAMM</name>
<evidence type="ECO:0000256" key="4">
    <source>
        <dbReference type="PIRSR" id="PIRSR015582-1"/>
    </source>
</evidence>
<feature type="domain" description="HpcH/HpaI aldolase/citrate lyase" evidence="6">
    <location>
        <begin position="1"/>
        <end position="217"/>
    </location>
</feature>
<keyword evidence="8" id="KW-1185">Reference proteome</keyword>
<keyword evidence="3 5" id="KW-0460">Magnesium</keyword>
<evidence type="ECO:0000313" key="7">
    <source>
        <dbReference type="EMBL" id="KAA1192895.1"/>
    </source>
</evidence>
<evidence type="ECO:0000256" key="3">
    <source>
        <dbReference type="ARBA" id="ARBA00022842"/>
    </source>
</evidence>
<evidence type="ECO:0000313" key="8">
    <source>
        <dbReference type="Proteomes" id="UP000323708"/>
    </source>
</evidence>
<gene>
    <name evidence="7" type="ORF">F0M18_08190</name>
</gene>
<dbReference type="InterPro" id="IPR005000">
    <property type="entry name" value="Aldolase/citrate-lyase_domain"/>
</dbReference>
<keyword evidence="7" id="KW-0456">Lyase</keyword>
<dbReference type="GO" id="GO:0006107">
    <property type="term" value="P:oxaloacetate metabolic process"/>
    <property type="evidence" value="ECO:0007669"/>
    <property type="project" value="TreeGrafter"/>
</dbReference>
<evidence type="ECO:0000256" key="1">
    <source>
        <dbReference type="ARBA" id="ARBA00001946"/>
    </source>
</evidence>